<keyword evidence="3" id="KW-0285">Flavoprotein</keyword>
<accession>A0A382Z837</accession>
<dbReference type="AlphaFoldDB" id="A0A382Z837"/>
<dbReference type="SUPFAM" id="SSF54373">
    <property type="entry name" value="FAD-linked reductases, C-terminal domain"/>
    <property type="match status" value="1"/>
</dbReference>
<dbReference type="InterPro" id="IPR023209">
    <property type="entry name" value="DAO"/>
</dbReference>
<dbReference type="PANTHER" id="PTHR11530">
    <property type="entry name" value="D-AMINO ACID OXIDASE"/>
    <property type="match status" value="1"/>
</dbReference>
<comment type="cofactor">
    <cofactor evidence="1">
        <name>FAD</name>
        <dbReference type="ChEBI" id="CHEBI:57692"/>
    </cofactor>
</comment>
<proteinExistence type="inferred from homology"/>
<dbReference type="PANTHER" id="PTHR11530:SF11">
    <property type="entry name" value="D-ASPARTATE OXIDASE"/>
    <property type="match status" value="1"/>
</dbReference>
<reference evidence="7" key="1">
    <citation type="submission" date="2018-05" db="EMBL/GenBank/DDBJ databases">
        <authorList>
            <person name="Lanie J.A."/>
            <person name="Ng W.-L."/>
            <person name="Kazmierczak K.M."/>
            <person name="Andrzejewski T.M."/>
            <person name="Davidsen T.M."/>
            <person name="Wayne K.J."/>
            <person name="Tettelin H."/>
            <person name="Glass J.I."/>
            <person name="Rusch D."/>
            <person name="Podicherti R."/>
            <person name="Tsui H.-C.T."/>
            <person name="Winkler M.E."/>
        </authorList>
    </citation>
    <scope>NUCLEOTIDE SEQUENCE</scope>
</reference>
<protein>
    <recommendedName>
        <fullName evidence="6">FAD dependent oxidoreductase domain-containing protein</fullName>
    </recommendedName>
</protein>
<feature type="domain" description="FAD dependent oxidoreductase" evidence="6">
    <location>
        <begin position="31"/>
        <end position="123"/>
    </location>
</feature>
<evidence type="ECO:0000256" key="3">
    <source>
        <dbReference type="ARBA" id="ARBA00022630"/>
    </source>
</evidence>
<dbReference type="InterPro" id="IPR006076">
    <property type="entry name" value="FAD-dep_OxRdtase"/>
</dbReference>
<keyword evidence="4" id="KW-0274">FAD</keyword>
<dbReference type="EMBL" id="UINC01181788">
    <property type="protein sequence ID" value="SVD91661.1"/>
    <property type="molecule type" value="Genomic_DNA"/>
</dbReference>
<dbReference type="GO" id="GO:0005737">
    <property type="term" value="C:cytoplasm"/>
    <property type="evidence" value="ECO:0007669"/>
    <property type="project" value="TreeGrafter"/>
</dbReference>
<evidence type="ECO:0000313" key="7">
    <source>
        <dbReference type="EMBL" id="SVD91661.1"/>
    </source>
</evidence>
<comment type="similarity">
    <text evidence="2">Belongs to the DAMOX/DASOX family.</text>
</comment>
<sequence>AVYLPAVMQDFHIAGGVIKVREFIDRADVLTLEEPVIINCTGLGARDLFDDRDLFPIKGQLTFLLPQSEVNYITLGRRGLYMFPRSDGILLGGTFERDQWSLTPDPVETRRIVEGHRNFFSAMEDPWA</sequence>
<evidence type="ECO:0000256" key="4">
    <source>
        <dbReference type="ARBA" id="ARBA00022827"/>
    </source>
</evidence>
<name>A0A382Z837_9ZZZZ</name>
<evidence type="ECO:0000256" key="5">
    <source>
        <dbReference type="ARBA" id="ARBA00023002"/>
    </source>
</evidence>
<feature type="non-terminal residue" evidence="7">
    <location>
        <position position="1"/>
    </location>
</feature>
<evidence type="ECO:0000259" key="6">
    <source>
        <dbReference type="Pfam" id="PF01266"/>
    </source>
</evidence>
<keyword evidence="5" id="KW-0560">Oxidoreductase</keyword>
<dbReference type="Pfam" id="PF01266">
    <property type="entry name" value="DAO"/>
    <property type="match status" value="1"/>
</dbReference>
<dbReference type="GO" id="GO:0003884">
    <property type="term" value="F:D-amino-acid oxidase activity"/>
    <property type="evidence" value="ECO:0007669"/>
    <property type="project" value="InterPro"/>
</dbReference>
<evidence type="ECO:0000256" key="1">
    <source>
        <dbReference type="ARBA" id="ARBA00001974"/>
    </source>
</evidence>
<dbReference type="GO" id="GO:0019478">
    <property type="term" value="P:D-amino acid catabolic process"/>
    <property type="evidence" value="ECO:0007669"/>
    <property type="project" value="TreeGrafter"/>
</dbReference>
<evidence type="ECO:0000256" key="2">
    <source>
        <dbReference type="ARBA" id="ARBA00006730"/>
    </source>
</evidence>
<organism evidence="7">
    <name type="scientific">marine metagenome</name>
    <dbReference type="NCBI Taxonomy" id="408172"/>
    <lineage>
        <taxon>unclassified sequences</taxon>
        <taxon>metagenomes</taxon>
        <taxon>ecological metagenomes</taxon>
    </lineage>
</organism>
<gene>
    <name evidence="7" type="ORF">METZ01_LOCUS444515</name>
</gene>
<dbReference type="GO" id="GO:0071949">
    <property type="term" value="F:FAD binding"/>
    <property type="evidence" value="ECO:0007669"/>
    <property type="project" value="InterPro"/>
</dbReference>
<dbReference type="Gene3D" id="3.30.9.10">
    <property type="entry name" value="D-Amino Acid Oxidase, subunit A, domain 2"/>
    <property type="match status" value="1"/>
</dbReference>